<dbReference type="InterPro" id="IPR029062">
    <property type="entry name" value="Class_I_gatase-like"/>
</dbReference>
<sequence>MADASRALRRSPDNWKTHRAACTATKQSRPYIVHVDWDRETTDEAPWCKPFLDSISIPYSRTYVLVTDLEGLATVLGHPIRPSAILCSTNITEGKHAELRRYLRAYAENGGRLVIGGPVANYFRLDKVDGMFADLGVNWKMAGYHRTTHSLNVAHPLFANLPGTSVARAALPSTYSCKSVFLKDVPPLDALYRSTEDSGVESLAVALSGGSVKAGEVAVAMGKVGEGWLGYCGDVNQEAGSTQATLFMLGLKA</sequence>
<proteinExistence type="predicted"/>
<dbReference type="AlphaFoldDB" id="A0AAV5G5U6"/>
<evidence type="ECO:0000313" key="2">
    <source>
        <dbReference type="Proteomes" id="UP001342314"/>
    </source>
</evidence>
<evidence type="ECO:0000313" key="1">
    <source>
        <dbReference type="EMBL" id="GJN87916.1"/>
    </source>
</evidence>
<accession>A0AAV5G5U6</accession>
<dbReference type="Proteomes" id="UP001342314">
    <property type="component" value="Unassembled WGS sequence"/>
</dbReference>
<name>A0AAV5G5U6_9BASI</name>
<comment type="caution">
    <text evidence="1">The sequence shown here is derived from an EMBL/GenBank/DDBJ whole genome shotgun (WGS) entry which is preliminary data.</text>
</comment>
<dbReference type="SUPFAM" id="SSF52317">
    <property type="entry name" value="Class I glutamine amidotransferase-like"/>
    <property type="match status" value="1"/>
</dbReference>
<keyword evidence="2" id="KW-1185">Reference proteome</keyword>
<reference evidence="1 2" key="1">
    <citation type="submission" date="2021-12" db="EMBL/GenBank/DDBJ databases">
        <title>High titer production of polyol ester of fatty acids by Rhodotorula paludigena BS15 towards product separation-free biomass refinery.</title>
        <authorList>
            <person name="Mano J."/>
            <person name="Ono H."/>
            <person name="Tanaka T."/>
            <person name="Naito K."/>
            <person name="Sushida H."/>
            <person name="Ike M."/>
            <person name="Tokuyasu K."/>
            <person name="Kitaoka M."/>
        </authorList>
    </citation>
    <scope>NUCLEOTIDE SEQUENCE [LARGE SCALE GENOMIC DNA]</scope>
    <source>
        <strain evidence="1 2">BS15</strain>
    </source>
</reference>
<protein>
    <submittedName>
        <fullName evidence="1">Uncharacterized protein</fullName>
    </submittedName>
</protein>
<dbReference type="EMBL" id="BQKY01000002">
    <property type="protein sequence ID" value="GJN87916.1"/>
    <property type="molecule type" value="Genomic_DNA"/>
</dbReference>
<gene>
    <name evidence="1" type="ORF">Rhopal_000871-T1</name>
</gene>
<organism evidence="1 2">
    <name type="scientific">Rhodotorula paludigena</name>
    <dbReference type="NCBI Taxonomy" id="86838"/>
    <lineage>
        <taxon>Eukaryota</taxon>
        <taxon>Fungi</taxon>
        <taxon>Dikarya</taxon>
        <taxon>Basidiomycota</taxon>
        <taxon>Pucciniomycotina</taxon>
        <taxon>Microbotryomycetes</taxon>
        <taxon>Sporidiobolales</taxon>
        <taxon>Sporidiobolaceae</taxon>
        <taxon>Rhodotorula</taxon>
    </lineage>
</organism>